<comment type="caution">
    <text evidence="3">The sequence shown here is derived from an EMBL/GenBank/DDBJ whole genome shotgun (WGS) entry which is preliminary data.</text>
</comment>
<dbReference type="EMBL" id="JAHOEF010000006">
    <property type="protein sequence ID" value="MBV3381983.1"/>
    <property type="molecule type" value="Genomic_DNA"/>
</dbReference>
<sequence>MMMLKNKWFKFSLVLFLLPLVCILVTYNKLPAQVATHFDFHGTPDGYMNKFLGLYGVWAFMLLLHIFCTFMTFKDPKKSNIPEVGLRIILMICPVICLMVTLLIITYSLGYRFDMTFIVNIVIGFIFIILGNYLPKIKRNYTIGIRTSWALNSDENWSRTHRFSGYVFVLSGMLYIIFSMLGYMFIGLGIILISSLLCFGYSYSLYKKGI</sequence>
<dbReference type="Proteomes" id="UP001197492">
    <property type="component" value="Unassembled WGS sequence"/>
</dbReference>
<keyword evidence="6" id="KW-1185">Reference proteome</keyword>
<organism evidence="3 5">
    <name type="scientific">Catenibacterium mitsuokai</name>
    <dbReference type="NCBI Taxonomy" id="100886"/>
    <lineage>
        <taxon>Bacteria</taxon>
        <taxon>Bacillati</taxon>
        <taxon>Bacillota</taxon>
        <taxon>Erysipelotrichia</taxon>
        <taxon>Erysipelotrichales</taxon>
        <taxon>Coprobacillaceae</taxon>
        <taxon>Catenibacterium</taxon>
    </lineage>
</organism>
<gene>
    <name evidence="3" type="ORF">KSV97_01825</name>
    <name evidence="4" type="ORF">KSW06_01840</name>
</gene>
<feature type="transmembrane region" description="Helical" evidence="1">
    <location>
        <begin position="115"/>
        <end position="134"/>
    </location>
</feature>
<dbReference type="EMBL" id="JAHOEL010000006">
    <property type="protein sequence ID" value="MBV3392008.1"/>
    <property type="molecule type" value="Genomic_DNA"/>
</dbReference>
<protein>
    <submittedName>
        <fullName evidence="3">SdpI family protein</fullName>
    </submittedName>
</protein>
<reference evidence="3 6" key="1">
    <citation type="submission" date="2021-06" db="EMBL/GenBank/DDBJ databases">
        <title>Collection of gut derived symbiotic bacterial strains cultured from healthy donors.</title>
        <authorList>
            <person name="Lin H."/>
            <person name="Littmann E."/>
            <person name="Pamer E.G."/>
        </authorList>
    </citation>
    <scope>NUCLEOTIDE SEQUENCE</scope>
    <source>
        <strain evidence="4 6">MSK.21.70</strain>
        <strain evidence="3">MSK.21.82</strain>
    </source>
</reference>
<dbReference type="Pfam" id="PF07853">
    <property type="entry name" value="DUF1648"/>
    <property type="match status" value="1"/>
</dbReference>
<dbReference type="AlphaFoldDB" id="A0AAW4MTT4"/>
<feature type="transmembrane region" description="Helical" evidence="1">
    <location>
        <begin position="186"/>
        <end position="206"/>
    </location>
</feature>
<dbReference type="Pfam" id="PF13630">
    <property type="entry name" value="SdpI"/>
    <property type="match status" value="1"/>
</dbReference>
<dbReference type="InterPro" id="IPR012867">
    <property type="entry name" value="DUF1648"/>
</dbReference>
<dbReference type="InterPro" id="IPR026272">
    <property type="entry name" value="SdpI"/>
</dbReference>
<dbReference type="PANTHER" id="PTHR37810:SF5">
    <property type="entry name" value="IMMUNITY PROTEIN SDPI"/>
    <property type="match status" value="1"/>
</dbReference>
<name>A0AAW4MTT4_9FIRM</name>
<evidence type="ECO:0000313" key="6">
    <source>
        <dbReference type="Proteomes" id="UP001197492"/>
    </source>
</evidence>
<accession>A0AAW4MTT4</accession>
<dbReference type="PANTHER" id="PTHR37810">
    <property type="entry name" value="IMMUNITY PROTEIN SDPI"/>
    <property type="match status" value="1"/>
</dbReference>
<dbReference type="InterPro" id="IPR025962">
    <property type="entry name" value="SdpI/YhfL"/>
</dbReference>
<feature type="transmembrane region" description="Helical" evidence="1">
    <location>
        <begin position="85"/>
        <end position="109"/>
    </location>
</feature>
<proteinExistence type="predicted"/>
<keyword evidence="1" id="KW-1133">Transmembrane helix</keyword>
<dbReference type="Proteomes" id="UP001196408">
    <property type="component" value="Unassembled WGS sequence"/>
</dbReference>
<dbReference type="PIRSF" id="PIRSF038959">
    <property type="entry name" value="SdpI"/>
    <property type="match status" value="1"/>
</dbReference>
<evidence type="ECO:0000313" key="3">
    <source>
        <dbReference type="EMBL" id="MBV3381983.1"/>
    </source>
</evidence>
<evidence type="ECO:0000313" key="4">
    <source>
        <dbReference type="EMBL" id="MBV3392008.1"/>
    </source>
</evidence>
<dbReference type="GO" id="GO:0009636">
    <property type="term" value="P:response to toxic substance"/>
    <property type="evidence" value="ECO:0007669"/>
    <property type="project" value="TreeGrafter"/>
</dbReference>
<evidence type="ECO:0000313" key="5">
    <source>
        <dbReference type="Proteomes" id="UP001196408"/>
    </source>
</evidence>
<evidence type="ECO:0000256" key="1">
    <source>
        <dbReference type="SAM" id="Phobius"/>
    </source>
</evidence>
<evidence type="ECO:0000259" key="2">
    <source>
        <dbReference type="Pfam" id="PF07853"/>
    </source>
</evidence>
<keyword evidence="1" id="KW-0812">Transmembrane</keyword>
<feature type="domain" description="DUF1648" evidence="2">
    <location>
        <begin position="14"/>
        <end position="61"/>
    </location>
</feature>
<feature type="transmembrane region" description="Helical" evidence="1">
    <location>
        <begin position="52"/>
        <end position="73"/>
    </location>
</feature>
<keyword evidence="1" id="KW-0472">Membrane</keyword>
<feature type="transmembrane region" description="Helical" evidence="1">
    <location>
        <begin position="163"/>
        <end position="180"/>
    </location>
</feature>